<dbReference type="AlphaFoldDB" id="M2YP63"/>
<name>M2YP63_PSEFD</name>
<dbReference type="KEGG" id="pfj:MYCFIDRAFT_85538"/>
<keyword evidence="2" id="KW-1185">Reference proteome</keyword>
<proteinExistence type="predicted"/>
<dbReference type="eggNOG" id="ENOG502RHCR">
    <property type="taxonomic scope" value="Eukaryota"/>
</dbReference>
<accession>M2YP63</accession>
<organism evidence="1 2">
    <name type="scientific">Pseudocercospora fijiensis (strain CIRAD86)</name>
    <name type="common">Black leaf streak disease fungus</name>
    <name type="synonym">Mycosphaerella fijiensis</name>
    <dbReference type="NCBI Taxonomy" id="383855"/>
    <lineage>
        <taxon>Eukaryota</taxon>
        <taxon>Fungi</taxon>
        <taxon>Dikarya</taxon>
        <taxon>Ascomycota</taxon>
        <taxon>Pezizomycotina</taxon>
        <taxon>Dothideomycetes</taxon>
        <taxon>Dothideomycetidae</taxon>
        <taxon>Mycosphaerellales</taxon>
        <taxon>Mycosphaerellaceae</taxon>
        <taxon>Pseudocercospora</taxon>
    </lineage>
</organism>
<dbReference type="Proteomes" id="UP000016932">
    <property type="component" value="Unassembled WGS sequence"/>
</dbReference>
<reference evidence="1 2" key="1">
    <citation type="journal article" date="2012" name="PLoS Pathog.">
        <title>Diverse lifestyles and strategies of plant pathogenesis encoded in the genomes of eighteen Dothideomycetes fungi.</title>
        <authorList>
            <person name="Ohm R.A."/>
            <person name="Feau N."/>
            <person name="Henrissat B."/>
            <person name="Schoch C.L."/>
            <person name="Horwitz B.A."/>
            <person name="Barry K.W."/>
            <person name="Condon B.J."/>
            <person name="Copeland A.C."/>
            <person name="Dhillon B."/>
            <person name="Glaser F."/>
            <person name="Hesse C.N."/>
            <person name="Kosti I."/>
            <person name="LaButti K."/>
            <person name="Lindquist E.A."/>
            <person name="Lucas S."/>
            <person name="Salamov A.A."/>
            <person name="Bradshaw R.E."/>
            <person name="Ciuffetti L."/>
            <person name="Hamelin R.C."/>
            <person name="Kema G.H.J."/>
            <person name="Lawrence C."/>
            <person name="Scott J.A."/>
            <person name="Spatafora J.W."/>
            <person name="Turgeon B.G."/>
            <person name="de Wit P.J.G.M."/>
            <person name="Zhong S."/>
            <person name="Goodwin S.B."/>
            <person name="Grigoriev I.V."/>
        </authorList>
    </citation>
    <scope>NUCLEOTIDE SEQUENCE [LARGE SCALE GENOMIC DNA]</scope>
    <source>
        <strain evidence="1 2">CIRAD86</strain>
    </source>
</reference>
<dbReference type="HOGENOM" id="CLU_783309_0_0_1"/>
<evidence type="ECO:0000313" key="1">
    <source>
        <dbReference type="EMBL" id="EME79550.1"/>
    </source>
</evidence>
<protein>
    <submittedName>
        <fullName evidence="1">Uncharacterized protein</fullName>
    </submittedName>
</protein>
<gene>
    <name evidence="1" type="ORF">MYCFIDRAFT_85538</name>
</gene>
<dbReference type="GeneID" id="19342362"/>
<evidence type="ECO:0000313" key="2">
    <source>
        <dbReference type="Proteomes" id="UP000016932"/>
    </source>
</evidence>
<dbReference type="EMBL" id="KB446562">
    <property type="protein sequence ID" value="EME79550.1"/>
    <property type="molecule type" value="Genomic_DNA"/>
</dbReference>
<dbReference type="VEuPathDB" id="FungiDB:MYCFIDRAFT_85538"/>
<dbReference type="RefSeq" id="XP_007930240.1">
    <property type="nucleotide sequence ID" value="XM_007932049.1"/>
</dbReference>
<sequence>MTLRYTSQAGTVILPRPMSQEEAFARYVELEFMYNSKKVPRNCQFREGNYDELLAAIKRVLEPLGLWTRAKRPLIFIGDVPELVRWKADEEQYRALFLVLPFISKNLKKRRGIVRGQTTYSSDAILKLLEGTCKLFRLMDLPKGPRARVYDFMCASFAESKELRFCDKYIDPDESDGSVPDGLFKGLSLVSNEFRSAAIERFVAFQLLHIQFFCNTLDRELEELEKPLKNWPLKYLRKLHLECGFHKGHWDEFLVTCKPGQGIKAVHRQIDDFDVPDFVQRDGLNEYAAIIEQRKKDEQWESTGVIEFLTLDRNALKVAVWPEVAIEDGWEGTNERHAYEEAYGRPVIRHDCPW</sequence>
<dbReference type="OrthoDB" id="3642278at2759"/>